<dbReference type="PANTHER" id="PTHR47894">
    <property type="entry name" value="HTH-TYPE TRANSCRIPTIONAL REGULATOR GADX"/>
    <property type="match status" value="1"/>
</dbReference>
<protein>
    <submittedName>
        <fullName evidence="5">AraC family transcriptional regulator</fullName>
    </submittedName>
</protein>
<comment type="caution">
    <text evidence="5">The sequence shown here is derived from an EMBL/GenBank/DDBJ whole genome shotgun (WGS) entry which is preliminary data.</text>
</comment>
<evidence type="ECO:0000259" key="4">
    <source>
        <dbReference type="PROSITE" id="PS01124"/>
    </source>
</evidence>
<feature type="domain" description="HTH araC/xylS-type" evidence="4">
    <location>
        <begin position="246"/>
        <end position="344"/>
    </location>
</feature>
<evidence type="ECO:0000313" key="6">
    <source>
        <dbReference type="Proteomes" id="UP000631312"/>
    </source>
</evidence>
<evidence type="ECO:0000256" key="1">
    <source>
        <dbReference type="ARBA" id="ARBA00023015"/>
    </source>
</evidence>
<dbReference type="InterPro" id="IPR009057">
    <property type="entry name" value="Homeodomain-like_sf"/>
</dbReference>
<dbReference type="InterPro" id="IPR018060">
    <property type="entry name" value="HTH_AraC"/>
</dbReference>
<evidence type="ECO:0000313" key="5">
    <source>
        <dbReference type="EMBL" id="GIE42047.1"/>
    </source>
</evidence>
<keyword evidence="3" id="KW-0804">Transcription</keyword>
<dbReference type="SMART" id="SM00342">
    <property type="entry name" value="HTH_ARAC"/>
    <property type="match status" value="1"/>
</dbReference>
<evidence type="ECO:0000256" key="2">
    <source>
        <dbReference type="ARBA" id="ARBA00023125"/>
    </source>
</evidence>
<accession>A0ABQ4AM18</accession>
<sequence>MLTGLARVPRLLHMATVRAAGIRGFAGVVRGLGADPAPLVRAAGLDTAVLDHDDVPIADWRLAALLQHSAERLDCPDLGLRMAARHDLDTLGPLAALLANCRTGADALAATERYLAVHSDALRVDRIPDPDGRPGVTALRYRQTRAGLRPVQATDAGIGFLHRAMRRLFGGDYGLIDVRLDYRPTADPGAYLRFFGAPVRFGAPESLLRVPDELLTRPVDGAREELRDRAESYLRIILPGADDMIGRIRAVVGESLDFGPVPIEILSNRLALHPRTLQRRLAQLGTTYAGIVDDVRRDRARLYLTGTRLPFHHVSARLGFAEQATFSRACHRWWGVPPRRVRAPGSRIVGLSQVSGG</sequence>
<gene>
    <name evidence="5" type="ORF">Alo02nite_49450</name>
</gene>
<dbReference type="EMBL" id="BOMP01000083">
    <property type="protein sequence ID" value="GIE42047.1"/>
    <property type="molecule type" value="Genomic_DNA"/>
</dbReference>
<dbReference type="Pfam" id="PF12625">
    <property type="entry name" value="Arabinose_bd"/>
    <property type="match status" value="1"/>
</dbReference>
<keyword evidence="2" id="KW-0238">DNA-binding</keyword>
<reference evidence="5 6" key="1">
    <citation type="submission" date="2021-01" db="EMBL/GenBank/DDBJ databases">
        <title>Whole genome shotgun sequence of Actinoplanes lobatus NBRC 12513.</title>
        <authorList>
            <person name="Komaki H."/>
            <person name="Tamura T."/>
        </authorList>
    </citation>
    <scope>NUCLEOTIDE SEQUENCE [LARGE SCALE GENOMIC DNA]</scope>
    <source>
        <strain evidence="5 6">NBRC 12513</strain>
    </source>
</reference>
<dbReference type="SUPFAM" id="SSF46689">
    <property type="entry name" value="Homeodomain-like"/>
    <property type="match status" value="1"/>
</dbReference>
<proteinExistence type="predicted"/>
<dbReference type="Gene3D" id="1.10.10.60">
    <property type="entry name" value="Homeodomain-like"/>
    <property type="match status" value="1"/>
</dbReference>
<evidence type="ECO:0000256" key="3">
    <source>
        <dbReference type="ARBA" id="ARBA00023163"/>
    </source>
</evidence>
<dbReference type="PROSITE" id="PS01124">
    <property type="entry name" value="HTH_ARAC_FAMILY_2"/>
    <property type="match status" value="1"/>
</dbReference>
<dbReference type="InterPro" id="IPR032687">
    <property type="entry name" value="AraC-type_N"/>
</dbReference>
<organism evidence="5 6">
    <name type="scientific">Actinoplanes lobatus</name>
    <dbReference type="NCBI Taxonomy" id="113568"/>
    <lineage>
        <taxon>Bacteria</taxon>
        <taxon>Bacillati</taxon>
        <taxon>Actinomycetota</taxon>
        <taxon>Actinomycetes</taxon>
        <taxon>Micromonosporales</taxon>
        <taxon>Micromonosporaceae</taxon>
        <taxon>Actinoplanes</taxon>
    </lineage>
</organism>
<dbReference type="PANTHER" id="PTHR47894:SF4">
    <property type="entry name" value="HTH-TYPE TRANSCRIPTIONAL REGULATOR GADX"/>
    <property type="match status" value="1"/>
</dbReference>
<name>A0ABQ4AM18_9ACTN</name>
<keyword evidence="1" id="KW-0805">Transcription regulation</keyword>
<keyword evidence="6" id="KW-1185">Reference proteome</keyword>
<dbReference type="Proteomes" id="UP000631312">
    <property type="component" value="Unassembled WGS sequence"/>
</dbReference>
<dbReference type="Pfam" id="PF12833">
    <property type="entry name" value="HTH_18"/>
    <property type="match status" value="1"/>
</dbReference>